<name>A0A5K1V1G3_ENTHI</name>
<protein>
    <submittedName>
        <fullName evidence="6">Ras guanine nucleotide exchange factor putative</fullName>
    </submittedName>
</protein>
<dbReference type="InterPro" id="IPR036964">
    <property type="entry name" value="RASGEF_cat_dom_sf"/>
</dbReference>
<dbReference type="Gene3D" id="1.10.840.10">
    <property type="entry name" value="Ras guanine-nucleotide exchange factors catalytic domain"/>
    <property type="match status" value="1"/>
</dbReference>
<dbReference type="SMART" id="SM00229">
    <property type="entry name" value="RasGEFN"/>
    <property type="match status" value="1"/>
</dbReference>
<keyword evidence="1 2" id="KW-0344">Guanine-nucleotide releasing factor</keyword>
<dbReference type="EMBL" id="BDEQ01000001">
    <property type="protein sequence ID" value="GAT91688.1"/>
    <property type="molecule type" value="Genomic_DNA"/>
</dbReference>
<comment type="caution">
    <text evidence="6">The sequence shown here is derived from an EMBL/GenBank/DDBJ whole genome shotgun (WGS) entry which is preliminary data.</text>
</comment>
<evidence type="ECO:0000259" key="5">
    <source>
        <dbReference type="PROSITE" id="PS50212"/>
    </source>
</evidence>
<dbReference type="SUPFAM" id="SSF48366">
    <property type="entry name" value="Ras GEF"/>
    <property type="match status" value="1"/>
</dbReference>
<dbReference type="PROSITE" id="PS50212">
    <property type="entry name" value="RASGEF_NTER"/>
    <property type="match status" value="1"/>
</dbReference>
<evidence type="ECO:0000256" key="2">
    <source>
        <dbReference type="PROSITE-ProRule" id="PRU00168"/>
    </source>
</evidence>
<reference evidence="6 7" key="1">
    <citation type="submission" date="2016-05" db="EMBL/GenBank/DDBJ databases">
        <title>First whole genome sequencing of Entamoeba histolytica HM1:IMSS-clone-6.</title>
        <authorList>
            <person name="Mukherjee Avik.K."/>
            <person name="Izumyama S."/>
            <person name="Nakada-Tsukui K."/>
            <person name="Nozaki T."/>
        </authorList>
    </citation>
    <scope>NUCLEOTIDE SEQUENCE [LARGE SCALE GENOMIC DNA]</scope>
    <source>
        <strain evidence="6 7">HM1:IMSS clone 6</strain>
    </source>
</reference>
<dbReference type="OMA" id="PAMTPEG"/>
<dbReference type="VEuPathDB" id="AmoebaDB:EHI8A_021280"/>
<dbReference type="GO" id="GO:0005085">
    <property type="term" value="F:guanyl-nucleotide exchange factor activity"/>
    <property type="evidence" value="ECO:0007669"/>
    <property type="project" value="UniProtKB-KW"/>
</dbReference>
<evidence type="ECO:0000259" key="4">
    <source>
        <dbReference type="PROSITE" id="PS50009"/>
    </source>
</evidence>
<dbReference type="GO" id="GO:0005886">
    <property type="term" value="C:plasma membrane"/>
    <property type="evidence" value="ECO:0007669"/>
    <property type="project" value="TreeGrafter"/>
</dbReference>
<dbReference type="VEuPathDB" id="AmoebaDB:EHI7A_024190"/>
<dbReference type="InterPro" id="IPR000651">
    <property type="entry name" value="Ras-like_Gua-exchang_fac_N"/>
</dbReference>
<sequence length="493" mass="57641">MSIRQPTAAGMRGRDTRSTFSGSTDVSSFSTVGENKIDEQTYNADPRFSTTFELPDTPEYITWTTETGCDLKIIQMATLEKCIQTMMSKDFNDPYFQECFVLAYRLVTTPEKLLELLSILFDPSIPDGMEWEVFVKDVISPLRLKIMNFVRTWMKNAWKDFEAKEELIDKLQQLLDRFNQFNPKMSKILQKQLELHIAHVENKRDELDSPMIKINELEKNPKYVNVLQFHPHEFARQITLMQNDLFRKVPYFELLGNGWMKKDKDTLTPNLIRLVRSSKRLFSFVQTSILVEKRVAYRALFIHYFLQVAEEMKKLNNFEGMKAVFSALESTPIYRLKDTWDSLLPEDKEIEEMLSELCDQEKNFSKLREVMKIAVPPCLPFIGSTMGDLVFTDDGNKQGDKTLINWFKIRGIGNLIKELMVKQAVPYPIQHYDALMKYYESAPVLESEDELYDLSLNLEEKRGEMNSELEKKIAKLKKEGNARIKKYIKYISK</sequence>
<dbReference type="AlphaFoldDB" id="A0A5K1V1G3"/>
<dbReference type="VEuPathDB" id="AmoebaDB:KM1_054430"/>
<dbReference type="PROSITE" id="PS50009">
    <property type="entry name" value="RASGEF_CAT"/>
    <property type="match status" value="1"/>
</dbReference>
<dbReference type="Proteomes" id="UP000078387">
    <property type="component" value="Unassembled WGS sequence"/>
</dbReference>
<dbReference type="Pfam" id="PF00618">
    <property type="entry name" value="RasGEF_N"/>
    <property type="match status" value="1"/>
</dbReference>
<dbReference type="Pfam" id="PF00617">
    <property type="entry name" value="RasGEF"/>
    <property type="match status" value="1"/>
</dbReference>
<dbReference type="SMART" id="SM00147">
    <property type="entry name" value="RasGEF"/>
    <property type="match status" value="1"/>
</dbReference>
<feature type="domain" description="N-terminal Ras-GEF" evidence="5">
    <location>
        <begin position="70"/>
        <end position="200"/>
    </location>
</feature>
<dbReference type="PANTHER" id="PTHR23113:SF370">
    <property type="entry name" value="RAS GUANINE NUCLEOTIDE EXCHANGE FACTOR P"/>
    <property type="match status" value="1"/>
</dbReference>
<evidence type="ECO:0000256" key="3">
    <source>
        <dbReference type="SAM" id="MobiDB-lite"/>
    </source>
</evidence>
<evidence type="ECO:0000313" key="7">
    <source>
        <dbReference type="Proteomes" id="UP000078387"/>
    </source>
</evidence>
<feature type="region of interest" description="Disordered" evidence="3">
    <location>
        <begin position="1"/>
        <end position="27"/>
    </location>
</feature>
<dbReference type="PANTHER" id="PTHR23113">
    <property type="entry name" value="GUANINE NUCLEOTIDE EXCHANGE FACTOR"/>
    <property type="match status" value="1"/>
</dbReference>
<dbReference type="GO" id="GO:0007265">
    <property type="term" value="P:Ras protein signal transduction"/>
    <property type="evidence" value="ECO:0007669"/>
    <property type="project" value="TreeGrafter"/>
</dbReference>
<feature type="domain" description="Ras-GEF" evidence="4">
    <location>
        <begin position="230"/>
        <end position="461"/>
    </location>
</feature>
<accession>A0A5K1V1G3</accession>
<dbReference type="InterPro" id="IPR008937">
    <property type="entry name" value="Ras-like_GEF"/>
</dbReference>
<organism evidence="6 7">
    <name type="scientific">Entamoeba histolytica</name>
    <dbReference type="NCBI Taxonomy" id="5759"/>
    <lineage>
        <taxon>Eukaryota</taxon>
        <taxon>Amoebozoa</taxon>
        <taxon>Evosea</taxon>
        <taxon>Archamoebae</taxon>
        <taxon>Mastigamoebida</taxon>
        <taxon>Entamoebidae</taxon>
        <taxon>Entamoeba</taxon>
    </lineage>
</organism>
<dbReference type="VEuPathDB" id="AmoebaDB:EHI_148500"/>
<dbReference type="InterPro" id="IPR023578">
    <property type="entry name" value="Ras_GEF_dom_sf"/>
</dbReference>
<feature type="compositionally biased region" description="Polar residues" evidence="3">
    <location>
        <begin position="18"/>
        <end position="27"/>
    </location>
</feature>
<dbReference type="CDD" id="cd00155">
    <property type="entry name" value="RasGEF"/>
    <property type="match status" value="1"/>
</dbReference>
<evidence type="ECO:0000313" key="6">
    <source>
        <dbReference type="EMBL" id="GAT91688.1"/>
    </source>
</evidence>
<dbReference type="Gene3D" id="1.20.870.10">
    <property type="entry name" value="Son of sevenless (SoS) protein Chain: S domain 1"/>
    <property type="match status" value="1"/>
</dbReference>
<proteinExistence type="predicted"/>
<dbReference type="InterPro" id="IPR001895">
    <property type="entry name" value="RASGEF_cat_dom"/>
</dbReference>
<dbReference type="VEuPathDB" id="AmoebaDB:EHI5A_004180"/>
<dbReference type="CDD" id="cd06224">
    <property type="entry name" value="REM"/>
    <property type="match status" value="1"/>
</dbReference>
<gene>
    <name evidence="6" type="ORF">CL6EHI_148500</name>
</gene>
<evidence type="ECO:0000256" key="1">
    <source>
        <dbReference type="ARBA" id="ARBA00022658"/>
    </source>
</evidence>